<feature type="non-terminal residue" evidence="2">
    <location>
        <position position="148"/>
    </location>
</feature>
<dbReference type="InterPro" id="IPR041588">
    <property type="entry name" value="Integrase_H2C2"/>
</dbReference>
<dbReference type="Pfam" id="PF17921">
    <property type="entry name" value="Integrase_H2C2"/>
    <property type="match status" value="1"/>
</dbReference>
<dbReference type="InterPro" id="IPR052160">
    <property type="entry name" value="Gypsy_RT_Integrase-like"/>
</dbReference>
<sequence>MLEMFRDLHLTVKFAPGALKLGMITISNGLLEEIANCQDDELLMAKRDLIVRGTTTEFKVGADNILRCNGRVCVPDVKNLRNIILEEAHKSKLSIHPGATKMYQDLRRDFWWPSMKRHVAEYVASCLTCQKAKVEHQKPAGLLHSLDI</sequence>
<evidence type="ECO:0000313" key="3">
    <source>
        <dbReference type="Proteomes" id="UP000265520"/>
    </source>
</evidence>
<dbReference type="Gene3D" id="1.10.340.70">
    <property type="match status" value="1"/>
</dbReference>
<name>A0A392R8V6_9FABA</name>
<comment type="caution">
    <text evidence="2">The sequence shown here is derived from an EMBL/GenBank/DDBJ whole genome shotgun (WGS) entry which is preliminary data.</text>
</comment>
<dbReference type="Proteomes" id="UP000265520">
    <property type="component" value="Unassembled WGS sequence"/>
</dbReference>
<feature type="domain" description="Integrase zinc-binding" evidence="1">
    <location>
        <begin position="78"/>
        <end position="134"/>
    </location>
</feature>
<protein>
    <submittedName>
        <fullName evidence="2">Polynucleotidyl transferase ribonuclease H fold</fullName>
    </submittedName>
</protein>
<evidence type="ECO:0000313" key="2">
    <source>
        <dbReference type="EMBL" id="MCI32679.1"/>
    </source>
</evidence>
<reference evidence="2 3" key="1">
    <citation type="journal article" date="2018" name="Front. Plant Sci.">
        <title>Red Clover (Trifolium pratense) and Zigzag Clover (T. medium) - A Picture of Genomic Similarities and Differences.</title>
        <authorList>
            <person name="Dluhosova J."/>
            <person name="Istvanek J."/>
            <person name="Nedelnik J."/>
            <person name="Repkova J."/>
        </authorList>
    </citation>
    <scope>NUCLEOTIDE SEQUENCE [LARGE SCALE GENOMIC DNA]</scope>
    <source>
        <strain evidence="3">cv. 10/8</strain>
        <tissue evidence="2">Leaf</tissue>
    </source>
</reference>
<dbReference type="AlphaFoldDB" id="A0A392R8V6"/>
<dbReference type="EMBL" id="LXQA010197719">
    <property type="protein sequence ID" value="MCI32679.1"/>
    <property type="molecule type" value="Genomic_DNA"/>
</dbReference>
<dbReference type="PANTHER" id="PTHR47266">
    <property type="entry name" value="ENDONUCLEASE-RELATED"/>
    <property type="match status" value="1"/>
</dbReference>
<evidence type="ECO:0000259" key="1">
    <source>
        <dbReference type="Pfam" id="PF17921"/>
    </source>
</evidence>
<dbReference type="GO" id="GO:0016740">
    <property type="term" value="F:transferase activity"/>
    <property type="evidence" value="ECO:0007669"/>
    <property type="project" value="UniProtKB-KW"/>
</dbReference>
<keyword evidence="2" id="KW-0808">Transferase</keyword>
<proteinExistence type="predicted"/>
<keyword evidence="3" id="KW-1185">Reference proteome</keyword>
<dbReference type="FunFam" id="1.10.340.70:FF:000001">
    <property type="entry name" value="Retrovirus-related Pol polyprotein from transposon gypsy-like Protein"/>
    <property type="match status" value="1"/>
</dbReference>
<accession>A0A392R8V6</accession>
<organism evidence="2 3">
    <name type="scientific">Trifolium medium</name>
    <dbReference type="NCBI Taxonomy" id="97028"/>
    <lineage>
        <taxon>Eukaryota</taxon>
        <taxon>Viridiplantae</taxon>
        <taxon>Streptophyta</taxon>
        <taxon>Embryophyta</taxon>
        <taxon>Tracheophyta</taxon>
        <taxon>Spermatophyta</taxon>
        <taxon>Magnoliopsida</taxon>
        <taxon>eudicotyledons</taxon>
        <taxon>Gunneridae</taxon>
        <taxon>Pentapetalae</taxon>
        <taxon>rosids</taxon>
        <taxon>fabids</taxon>
        <taxon>Fabales</taxon>
        <taxon>Fabaceae</taxon>
        <taxon>Papilionoideae</taxon>
        <taxon>50 kb inversion clade</taxon>
        <taxon>NPAAA clade</taxon>
        <taxon>Hologalegina</taxon>
        <taxon>IRL clade</taxon>
        <taxon>Trifolieae</taxon>
        <taxon>Trifolium</taxon>
    </lineage>
</organism>